<dbReference type="GO" id="GO:0005524">
    <property type="term" value="F:ATP binding"/>
    <property type="evidence" value="ECO:0007669"/>
    <property type="project" value="UniProtKB-KW"/>
</dbReference>
<evidence type="ECO:0000256" key="5">
    <source>
        <dbReference type="ARBA" id="ARBA00022840"/>
    </source>
</evidence>
<dbReference type="InterPro" id="IPR006426">
    <property type="entry name" value="Asn_synth_AEB"/>
</dbReference>
<protein>
    <recommendedName>
        <fullName evidence="3">asparagine synthase (glutamine-hydrolyzing)</fullName>
        <ecNumber evidence="3">6.3.5.4</ecNumber>
    </recommendedName>
</protein>
<evidence type="ECO:0000256" key="9">
    <source>
        <dbReference type="PIRSR" id="PIRSR001589-1"/>
    </source>
</evidence>
<comment type="catalytic activity">
    <reaction evidence="8">
        <text>L-aspartate + L-glutamine + ATP + H2O = L-asparagine + L-glutamate + AMP + diphosphate + H(+)</text>
        <dbReference type="Rhea" id="RHEA:12228"/>
        <dbReference type="ChEBI" id="CHEBI:15377"/>
        <dbReference type="ChEBI" id="CHEBI:15378"/>
        <dbReference type="ChEBI" id="CHEBI:29985"/>
        <dbReference type="ChEBI" id="CHEBI:29991"/>
        <dbReference type="ChEBI" id="CHEBI:30616"/>
        <dbReference type="ChEBI" id="CHEBI:33019"/>
        <dbReference type="ChEBI" id="CHEBI:58048"/>
        <dbReference type="ChEBI" id="CHEBI:58359"/>
        <dbReference type="ChEBI" id="CHEBI:456215"/>
        <dbReference type="EC" id="6.3.5.4"/>
    </reaction>
</comment>
<evidence type="ECO:0000256" key="4">
    <source>
        <dbReference type="ARBA" id="ARBA00022741"/>
    </source>
</evidence>
<reference evidence="12 13" key="1">
    <citation type="submission" date="2020-07" db="EMBL/GenBank/DDBJ databases">
        <title>Sequencing the genomes of 1000 actinobacteria strains.</title>
        <authorList>
            <person name="Klenk H.-P."/>
        </authorList>
    </citation>
    <scope>NUCLEOTIDE SEQUENCE [LARGE SCALE GENOMIC DNA]</scope>
    <source>
        <strain evidence="12 13">DSM 18448</strain>
    </source>
</reference>
<keyword evidence="13" id="KW-1185">Reference proteome</keyword>
<evidence type="ECO:0000313" key="12">
    <source>
        <dbReference type="EMBL" id="NYH90886.1"/>
    </source>
</evidence>
<evidence type="ECO:0000256" key="10">
    <source>
        <dbReference type="PIRSR" id="PIRSR001589-2"/>
    </source>
</evidence>
<dbReference type="InterPro" id="IPR017932">
    <property type="entry name" value="GATase_2_dom"/>
</dbReference>
<dbReference type="GO" id="GO:0004066">
    <property type="term" value="F:asparagine synthase (glutamine-hydrolyzing) activity"/>
    <property type="evidence" value="ECO:0007669"/>
    <property type="project" value="UniProtKB-EC"/>
</dbReference>
<dbReference type="CDD" id="cd01991">
    <property type="entry name" value="Asn_synthase_B_C"/>
    <property type="match status" value="1"/>
</dbReference>
<dbReference type="InterPro" id="IPR051786">
    <property type="entry name" value="ASN_synthetase/amidase"/>
</dbReference>
<dbReference type="EMBL" id="JACBZH010000001">
    <property type="protein sequence ID" value="NYH90886.1"/>
    <property type="molecule type" value="Genomic_DNA"/>
</dbReference>
<feature type="binding site" evidence="10">
    <location>
        <position position="99"/>
    </location>
    <ligand>
        <name>L-glutamine</name>
        <dbReference type="ChEBI" id="CHEBI:58359"/>
    </ligand>
</feature>
<sequence>MCGIAGIVDRRTPRDPDALSQMLAAQRHRGPDGSGTFEDRDVGLGHCRLAVLDTSPMGRQPMSDPSGRYVCTYNGAIYNFVELRRVLERDGVRFRSTGDTEVLLAAYAAWGADCLERLNGMFAFAIYDRWSRELFCARDRLGVKPFVYVSNDQRFAFASEHKALIAAGLAARRVSPSGIYEFIGQGYVSAGGSLFEEIRSLPPGHTLHIDADRRETVREWWRPSCEPIAGRTGAEDAEVVRELLADATRLRLRSDVPVGTHLSGGLDSSAVTAAAARGGAVELATFTGAFAEPRWADERKWSRLVADGAGCRRVEIDLDVDALAEVFRRVVWHLDEPVVGPGVLPQQLVYDATARAGIKVVLAGHGGDELFGGYLRHRGLHFRQLLRHHDLRQRSAAAVELCRLAAEAGGRLTRPQTVRDADLDPGFLRSVAPEVRERARRGPGGFTSAAQLMRWDLQHYLPGLLHAEDRISMASSVESRTPLLDHRLVDFATRLPDGHHFQRGTSKPVLRHAVAPWLPRAVAHRRDKRGFPTPLERWQRQARMRDLVLDLVRPAAGRRQNSVMTVFTGEYLARPEAMTARQLWTVLLLHAWLGHLDCG</sequence>
<dbReference type="Proteomes" id="UP000579605">
    <property type="component" value="Unassembled WGS sequence"/>
</dbReference>
<feature type="active site" description="For GATase activity" evidence="9">
    <location>
        <position position="2"/>
    </location>
</feature>
<dbReference type="SUPFAM" id="SSF56235">
    <property type="entry name" value="N-terminal nucleophile aminohydrolases (Ntn hydrolases)"/>
    <property type="match status" value="1"/>
</dbReference>
<name>A0A852ZQR7_9ACTN</name>
<keyword evidence="9" id="KW-0028">Amino-acid biosynthesis</keyword>
<evidence type="ECO:0000256" key="8">
    <source>
        <dbReference type="ARBA" id="ARBA00048741"/>
    </source>
</evidence>
<dbReference type="NCBIfam" id="TIGR01536">
    <property type="entry name" value="asn_synth_AEB"/>
    <property type="match status" value="1"/>
</dbReference>
<dbReference type="PANTHER" id="PTHR43284:SF1">
    <property type="entry name" value="ASPARAGINE SYNTHETASE"/>
    <property type="match status" value="1"/>
</dbReference>
<evidence type="ECO:0000259" key="11">
    <source>
        <dbReference type="PROSITE" id="PS51278"/>
    </source>
</evidence>
<dbReference type="InterPro" id="IPR001962">
    <property type="entry name" value="Asn_synthase"/>
</dbReference>
<gene>
    <name evidence="12" type="ORF">F4554_003524</name>
</gene>
<dbReference type="CDD" id="cd00712">
    <property type="entry name" value="AsnB"/>
    <property type="match status" value="1"/>
</dbReference>
<dbReference type="PROSITE" id="PS51278">
    <property type="entry name" value="GATASE_TYPE_2"/>
    <property type="match status" value="1"/>
</dbReference>
<dbReference type="InterPro" id="IPR014729">
    <property type="entry name" value="Rossmann-like_a/b/a_fold"/>
</dbReference>
<comment type="pathway">
    <text evidence="1">Amino-acid biosynthesis; L-asparagine biosynthesis; L-asparagine from L-aspartate (L-Gln route): step 1/1.</text>
</comment>
<dbReference type="GO" id="GO:0005829">
    <property type="term" value="C:cytosol"/>
    <property type="evidence" value="ECO:0007669"/>
    <property type="project" value="TreeGrafter"/>
</dbReference>
<dbReference type="Gene3D" id="3.60.20.10">
    <property type="entry name" value="Glutamine Phosphoribosylpyrophosphate, subunit 1, domain 1"/>
    <property type="match status" value="1"/>
</dbReference>
<keyword evidence="4 10" id="KW-0547">Nucleotide-binding</keyword>
<evidence type="ECO:0000256" key="1">
    <source>
        <dbReference type="ARBA" id="ARBA00005187"/>
    </source>
</evidence>
<keyword evidence="12" id="KW-0436">Ligase</keyword>
<dbReference type="EC" id="6.3.5.4" evidence="3"/>
<dbReference type="PANTHER" id="PTHR43284">
    <property type="entry name" value="ASPARAGINE SYNTHETASE (GLUTAMINE-HYDROLYZING)"/>
    <property type="match status" value="1"/>
</dbReference>
<evidence type="ECO:0000256" key="6">
    <source>
        <dbReference type="ARBA" id="ARBA00022888"/>
    </source>
</evidence>
<dbReference type="Gene3D" id="3.40.50.620">
    <property type="entry name" value="HUPs"/>
    <property type="match status" value="1"/>
</dbReference>
<feature type="domain" description="Glutamine amidotransferase type-2" evidence="11">
    <location>
        <begin position="2"/>
        <end position="212"/>
    </location>
</feature>
<evidence type="ECO:0000256" key="7">
    <source>
        <dbReference type="ARBA" id="ARBA00022962"/>
    </source>
</evidence>
<proteinExistence type="inferred from homology"/>
<evidence type="ECO:0000256" key="2">
    <source>
        <dbReference type="ARBA" id="ARBA00005752"/>
    </source>
</evidence>
<dbReference type="PIRSF" id="PIRSF001589">
    <property type="entry name" value="Asn_synthetase_glu-h"/>
    <property type="match status" value="1"/>
</dbReference>
<accession>A0A852ZQR7</accession>
<evidence type="ECO:0000313" key="13">
    <source>
        <dbReference type="Proteomes" id="UP000579605"/>
    </source>
</evidence>
<keyword evidence="7 9" id="KW-0315">Glutamine amidotransferase</keyword>
<dbReference type="AlphaFoldDB" id="A0A852ZQR7"/>
<organism evidence="12 13">
    <name type="scientific">Actinopolymorpha rutila</name>
    <dbReference type="NCBI Taxonomy" id="446787"/>
    <lineage>
        <taxon>Bacteria</taxon>
        <taxon>Bacillati</taxon>
        <taxon>Actinomycetota</taxon>
        <taxon>Actinomycetes</taxon>
        <taxon>Propionibacteriales</taxon>
        <taxon>Actinopolymorphaceae</taxon>
        <taxon>Actinopolymorpha</taxon>
    </lineage>
</organism>
<keyword evidence="5 10" id="KW-0067">ATP-binding</keyword>
<evidence type="ECO:0000256" key="3">
    <source>
        <dbReference type="ARBA" id="ARBA00012737"/>
    </source>
</evidence>
<dbReference type="InterPro" id="IPR033738">
    <property type="entry name" value="AsnB_N"/>
</dbReference>
<dbReference type="Pfam" id="PF00733">
    <property type="entry name" value="Asn_synthase"/>
    <property type="match status" value="1"/>
</dbReference>
<dbReference type="GO" id="GO:0006529">
    <property type="term" value="P:asparagine biosynthetic process"/>
    <property type="evidence" value="ECO:0007669"/>
    <property type="project" value="UniProtKB-KW"/>
</dbReference>
<comment type="similarity">
    <text evidence="2">Belongs to the asparagine synthetase family.</text>
</comment>
<dbReference type="Pfam" id="PF13537">
    <property type="entry name" value="GATase_7"/>
    <property type="match status" value="1"/>
</dbReference>
<dbReference type="InterPro" id="IPR029055">
    <property type="entry name" value="Ntn_hydrolases_N"/>
</dbReference>
<dbReference type="RefSeq" id="WP_179788565.1">
    <property type="nucleotide sequence ID" value="NZ_BAAARR010000016.1"/>
</dbReference>
<keyword evidence="6 9" id="KW-0061">Asparagine biosynthesis</keyword>
<dbReference type="SUPFAM" id="SSF52402">
    <property type="entry name" value="Adenine nucleotide alpha hydrolases-like"/>
    <property type="match status" value="1"/>
</dbReference>
<comment type="caution">
    <text evidence="12">The sequence shown here is derived from an EMBL/GenBank/DDBJ whole genome shotgun (WGS) entry which is preliminary data.</text>
</comment>